<evidence type="ECO:0000256" key="1">
    <source>
        <dbReference type="SAM" id="MobiDB-lite"/>
    </source>
</evidence>
<dbReference type="AlphaFoldDB" id="A0ABD2CF64"/>
<feature type="region of interest" description="Disordered" evidence="1">
    <location>
        <begin position="22"/>
        <end position="60"/>
    </location>
</feature>
<organism evidence="2 3">
    <name type="scientific">Vespula maculifrons</name>
    <name type="common">Eastern yellow jacket</name>
    <name type="synonym">Wasp</name>
    <dbReference type="NCBI Taxonomy" id="7453"/>
    <lineage>
        <taxon>Eukaryota</taxon>
        <taxon>Metazoa</taxon>
        <taxon>Ecdysozoa</taxon>
        <taxon>Arthropoda</taxon>
        <taxon>Hexapoda</taxon>
        <taxon>Insecta</taxon>
        <taxon>Pterygota</taxon>
        <taxon>Neoptera</taxon>
        <taxon>Endopterygota</taxon>
        <taxon>Hymenoptera</taxon>
        <taxon>Apocrita</taxon>
        <taxon>Aculeata</taxon>
        <taxon>Vespoidea</taxon>
        <taxon>Vespidae</taxon>
        <taxon>Vespinae</taxon>
        <taxon>Vespula</taxon>
    </lineage>
</organism>
<keyword evidence="3" id="KW-1185">Reference proteome</keyword>
<feature type="compositionally biased region" description="Basic and acidic residues" evidence="1">
    <location>
        <begin position="26"/>
        <end position="44"/>
    </location>
</feature>
<accession>A0ABD2CF64</accession>
<gene>
    <name evidence="2" type="ORF">V1477_007964</name>
</gene>
<evidence type="ECO:0000313" key="2">
    <source>
        <dbReference type="EMBL" id="KAL2743706.1"/>
    </source>
</evidence>
<protein>
    <submittedName>
        <fullName evidence="2">Uncharacterized protein</fullName>
    </submittedName>
</protein>
<dbReference type="EMBL" id="JAYRBN010000054">
    <property type="protein sequence ID" value="KAL2743706.1"/>
    <property type="molecule type" value="Genomic_DNA"/>
</dbReference>
<sequence>MFVVGSRVCACAKVISLTRATLPPSFREDREEEKPKKQTQRDADDGGQSDGPEPVTTGSPRIRSVQKLCVFFSTSDCRIQEVVVEKKGGLVDNISPWLRPSDKG</sequence>
<name>A0ABD2CF64_VESMC</name>
<reference evidence="2 3" key="1">
    <citation type="journal article" date="2024" name="Ann. Entomol. Soc. Am.">
        <title>Genomic analyses of the southern and eastern yellowjacket wasps (Hymenoptera: Vespidae) reveal evolutionary signatures of social life.</title>
        <authorList>
            <person name="Catto M.A."/>
            <person name="Caine P.B."/>
            <person name="Orr S.E."/>
            <person name="Hunt B.G."/>
            <person name="Goodisman M.A.D."/>
        </authorList>
    </citation>
    <scope>NUCLEOTIDE SEQUENCE [LARGE SCALE GENOMIC DNA]</scope>
    <source>
        <strain evidence="2">232</strain>
        <tissue evidence="2">Head and thorax</tissue>
    </source>
</reference>
<dbReference type="Proteomes" id="UP001607303">
    <property type="component" value="Unassembled WGS sequence"/>
</dbReference>
<proteinExistence type="predicted"/>
<evidence type="ECO:0000313" key="3">
    <source>
        <dbReference type="Proteomes" id="UP001607303"/>
    </source>
</evidence>
<comment type="caution">
    <text evidence="2">The sequence shown here is derived from an EMBL/GenBank/DDBJ whole genome shotgun (WGS) entry which is preliminary data.</text>
</comment>